<evidence type="ECO:0000256" key="9">
    <source>
        <dbReference type="ARBA" id="ARBA00022833"/>
    </source>
</evidence>
<dbReference type="InterPro" id="IPR048742">
    <property type="entry name" value="Pus10_N_euk"/>
</dbReference>
<dbReference type="PhylomeDB" id="A8KB22"/>
<dbReference type="RefSeq" id="NP_001104659.1">
    <property type="nucleotide sequence ID" value="NM_001111189.1"/>
</dbReference>
<evidence type="ECO:0000313" key="23">
    <source>
        <dbReference type="EMBL" id="AAI53933.1"/>
    </source>
</evidence>
<reference evidence="23" key="2">
    <citation type="submission" date="2007-10" db="EMBL/GenBank/DDBJ databases">
        <authorList>
            <consortium name="NIH - Zebrafish Gene Collection (ZGC) project"/>
        </authorList>
    </citation>
    <scope>NUCLEOTIDE SEQUENCE [LARGE SCALE MRNA]</scope>
    <source>
        <tissue evidence="23">Gut</tissue>
    </source>
</reference>
<evidence type="ECO:0007829" key="27">
    <source>
        <dbReference type="PeptideAtlas" id="A8KB22"/>
    </source>
</evidence>
<evidence type="ECO:0000256" key="16">
    <source>
        <dbReference type="ARBA" id="ARBA00069883"/>
    </source>
</evidence>
<evidence type="ECO:0000256" key="2">
    <source>
        <dbReference type="ARBA" id="ARBA00004173"/>
    </source>
</evidence>
<reference evidence="24" key="4">
    <citation type="journal article" date="2013" name="Nature">
        <title>The zebrafish reference genome sequence and its relationship to the human genome.</title>
        <authorList>
            <consortium name="Genome Reference Consortium Zebrafish"/>
            <person name="Howe K."/>
            <person name="Clark M.D."/>
            <person name="Torroja C.F."/>
            <person name="Torrance J."/>
            <person name="Berthelot C."/>
            <person name="Muffato M."/>
            <person name="Collins J.E."/>
            <person name="Humphray S."/>
            <person name="McLaren K."/>
            <person name="Matthews L."/>
            <person name="McLaren S."/>
            <person name="Sealy I."/>
            <person name="Caccamo M."/>
            <person name="Churcher C."/>
            <person name="Scott C."/>
            <person name="Barrett J.C."/>
            <person name="Koch R."/>
            <person name="Rauch G.J."/>
            <person name="White S."/>
            <person name="Chow W."/>
            <person name="Kilian B."/>
            <person name="Quintais L.T."/>
            <person name="Guerra-Assuncao J.A."/>
            <person name="Zhou Y."/>
            <person name="Gu Y."/>
            <person name="Yen J."/>
            <person name="Vogel J.H."/>
            <person name="Eyre T."/>
            <person name="Redmond S."/>
            <person name="Banerjee R."/>
            <person name="Chi J."/>
            <person name="Fu B."/>
            <person name="Langley E."/>
            <person name="Maguire S.F."/>
            <person name="Laird G.K."/>
            <person name="Lloyd D."/>
            <person name="Kenyon E."/>
            <person name="Donaldson S."/>
            <person name="Sehra H."/>
            <person name="Almeida-King J."/>
            <person name="Loveland J."/>
            <person name="Trevanion S."/>
            <person name="Jones M."/>
            <person name="Quail M."/>
            <person name="Willey D."/>
            <person name="Hunt A."/>
            <person name="Burton J."/>
            <person name="Sims S."/>
            <person name="McLay K."/>
            <person name="Plumb B."/>
            <person name="Davis J."/>
            <person name="Clee C."/>
            <person name="Oliver K."/>
            <person name="Clark R."/>
            <person name="Riddle C."/>
            <person name="Elliot D."/>
            <person name="Eliott D."/>
            <person name="Threadgold G."/>
            <person name="Harden G."/>
            <person name="Ware D."/>
            <person name="Begum S."/>
            <person name="Mortimore B."/>
            <person name="Mortimer B."/>
            <person name="Kerry G."/>
            <person name="Heath P."/>
            <person name="Phillimore B."/>
            <person name="Tracey A."/>
            <person name="Corby N."/>
            <person name="Dunn M."/>
            <person name="Johnson C."/>
            <person name="Wood J."/>
            <person name="Clark S."/>
            <person name="Pelan S."/>
            <person name="Griffiths G."/>
            <person name="Smith M."/>
            <person name="Glithero R."/>
            <person name="Howden P."/>
            <person name="Barker N."/>
            <person name="Lloyd C."/>
            <person name="Stevens C."/>
            <person name="Harley J."/>
            <person name="Holt K."/>
            <person name="Panagiotidis G."/>
            <person name="Lovell J."/>
            <person name="Beasley H."/>
            <person name="Henderson C."/>
            <person name="Gordon D."/>
            <person name="Auger K."/>
            <person name="Wright D."/>
            <person name="Collins J."/>
            <person name="Raisen C."/>
            <person name="Dyer L."/>
            <person name="Leung K."/>
            <person name="Robertson L."/>
            <person name="Ambridge K."/>
            <person name="Leongamornlert D."/>
            <person name="McGuire S."/>
            <person name="Gilderthorp R."/>
            <person name="Griffiths C."/>
            <person name="Manthravadi D."/>
            <person name="Nichol S."/>
            <person name="Barker G."/>
            <person name="Whitehead S."/>
            <person name="Kay M."/>
            <person name="Brown J."/>
            <person name="Murnane C."/>
            <person name="Gray E."/>
            <person name="Humphries M."/>
            <person name="Sycamore N."/>
            <person name="Barker D."/>
            <person name="Saunders D."/>
            <person name="Wallis J."/>
            <person name="Babbage A."/>
            <person name="Hammond S."/>
            <person name="Mashreghi-Mohammadi M."/>
            <person name="Barr L."/>
            <person name="Martin S."/>
            <person name="Wray P."/>
            <person name="Ellington A."/>
            <person name="Matthews N."/>
            <person name="Ellwood M."/>
            <person name="Woodmansey R."/>
            <person name="Clark G."/>
            <person name="Cooper J."/>
            <person name="Cooper J."/>
            <person name="Tromans A."/>
            <person name="Grafham D."/>
            <person name="Skuce C."/>
            <person name="Pandian R."/>
            <person name="Andrews R."/>
            <person name="Harrison E."/>
            <person name="Kimberley A."/>
            <person name="Garnett J."/>
            <person name="Fosker N."/>
            <person name="Hall R."/>
            <person name="Garner P."/>
            <person name="Kelly D."/>
            <person name="Bird C."/>
            <person name="Palmer S."/>
            <person name="Gehring I."/>
            <person name="Berger A."/>
            <person name="Dooley C.M."/>
            <person name="Ersan-Urun Z."/>
            <person name="Eser C."/>
            <person name="Geiger H."/>
            <person name="Geisler M."/>
            <person name="Karotki L."/>
            <person name="Kirn A."/>
            <person name="Konantz J."/>
            <person name="Konantz M."/>
            <person name="Oberlander M."/>
            <person name="Rudolph-Geiger S."/>
            <person name="Teucke M."/>
            <person name="Lanz C."/>
            <person name="Raddatz G."/>
            <person name="Osoegawa K."/>
            <person name="Zhu B."/>
            <person name="Rapp A."/>
            <person name="Widaa S."/>
            <person name="Langford C."/>
            <person name="Yang F."/>
            <person name="Schuster S.C."/>
            <person name="Carter N.P."/>
            <person name="Harrow J."/>
            <person name="Ning Z."/>
            <person name="Herrero J."/>
            <person name="Searle S.M."/>
            <person name="Enright A."/>
            <person name="Geisler R."/>
            <person name="Plasterk R.H."/>
            <person name="Lee C."/>
            <person name="Westerfield M."/>
            <person name="de Jong P.J."/>
            <person name="Zon L.I."/>
            <person name="Postlethwait J.H."/>
            <person name="Nusslein-Volhard C."/>
            <person name="Hubbard T.J."/>
            <person name="Roest Crollius H."/>
            <person name="Rogers J."/>
            <person name="Stemple D.L."/>
        </authorList>
    </citation>
    <scope>NUCLEOTIDE SEQUENCE [LARGE SCALE GENOMIC DNA]</scope>
</reference>
<feature type="domain" description="Pus10 N-terminal eukaryotes" evidence="21">
    <location>
        <begin position="99"/>
        <end position="273"/>
    </location>
</feature>
<dbReference type="Pfam" id="PF21237">
    <property type="entry name" value="Pus10_N_euk"/>
    <property type="match status" value="1"/>
</dbReference>
<evidence type="ECO:0000256" key="8">
    <source>
        <dbReference type="ARBA" id="ARBA00022723"/>
    </source>
</evidence>
<sequence>MLGLKEKDRPVVRKLLCAGCCVRCVLRFCCVGSSSAYRRSYEDIQKELLAFIGEENRPQSRDASGEEKTDDPPSKRLRIEDGNTEDCVMPETEADADVCPVCLGVLQDFCSPAFAKQVSDAVKKQQYEFESLVLTVSLPAQLSVREHSCWLHVKKEVREKSMCLGKDDVIQLKDAFKWAVQGKIAQELGAAVLANSPCEVSVGFIHAETDEDCHFLANTCPDCFKPTKNKASIFTRMAVVKALEKISEETFSRYYPCPPKKPNSRCSALDTTCLHTSVFIAGRYNKFSRELPQTPWVIDGERRMDGSVEELIAAPLLSSFRADGFNFSSSGREDVDVRTLGNGRPFAVELLNPHRTKFNRTEIKQIQETINQSSDKIRVRDLQIVSREATSRMKEGEEEKTKTYSALIWTEKTIDSSDLHFLENIKDLKVAQKTPLRVLHRRPLAVRQRLIHSMSSVYLDKHHFTLKLRTQAGTYIKEFVHGDFGRTKPNLCDLMNTDADILELDVESVDIDWPPAIPD</sequence>
<evidence type="ECO:0000313" key="24">
    <source>
        <dbReference type="Proteomes" id="UP000000437"/>
    </source>
</evidence>
<dbReference type="Pfam" id="PF21238">
    <property type="entry name" value="Pus10_C"/>
    <property type="match status" value="1"/>
</dbReference>
<dbReference type="GO" id="GO:0031119">
    <property type="term" value="P:tRNA pseudouridine synthesis"/>
    <property type="evidence" value="ECO:0000318"/>
    <property type="project" value="GO_Central"/>
</dbReference>
<dbReference type="GO" id="GO:0005634">
    <property type="term" value="C:nucleus"/>
    <property type="evidence" value="ECO:0007669"/>
    <property type="project" value="UniProtKB-SubCell"/>
</dbReference>
<evidence type="ECO:0000256" key="10">
    <source>
        <dbReference type="ARBA" id="ARBA00023054"/>
    </source>
</evidence>
<dbReference type="GO" id="GO:0005739">
    <property type="term" value="C:mitochondrion"/>
    <property type="evidence" value="ECO:0007669"/>
    <property type="project" value="UniProtKB-SubCell"/>
</dbReference>
<evidence type="ECO:0000256" key="6">
    <source>
        <dbReference type="ARBA" id="ARBA00022490"/>
    </source>
</evidence>
<dbReference type="InterPro" id="IPR048741">
    <property type="entry name" value="Pus10-like_C"/>
</dbReference>
<dbReference type="SUPFAM" id="SSF55120">
    <property type="entry name" value="Pseudouridine synthase"/>
    <property type="match status" value="1"/>
</dbReference>
<dbReference type="AlphaFoldDB" id="A8KB22"/>
<comment type="subcellular location">
    <subcellularLocation>
        <location evidence="3">Cytoplasm</location>
    </subcellularLocation>
    <subcellularLocation>
        <location evidence="2">Mitochondrion</location>
    </subcellularLocation>
    <subcellularLocation>
        <location evidence="1">Nucleus</location>
    </subcellularLocation>
</comment>
<keyword evidence="27" id="KW-1267">Proteomics identification</keyword>
<reference evidence="25" key="1">
    <citation type="journal article" date="2002" name="Proc. Natl. Acad. Sci. U.S.A.">
        <title>Generation and initial analysis of more than 15,000 full-length human and mouse cDNA sequences.</title>
        <authorList>
            <consortium name="Mammalian Gene Collection Program Team"/>
            <person name="Strausberg R.L."/>
            <person name="Feingold E.A."/>
            <person name="Grouse L.H."/>
            <person name="Derge J.G."/>
            <person name="Klausner R.D."/>
            <person name="Collins F.S."/>
            <person name="Wagner L."/>
            <person name="Shenmen C.M."/>
            <person name="Schuler G.D."/>
            <person name="Altschul S.F."/>
            <person name="Zeeberg B."/>
            <person name="Buetow K.H."/>
            <person name="Schaefer C.F."/>
            <person name="Bhat N.K."/>
            <person name="Hopkins R.F."/>
            <person name="Jordan H."/>
            <person name="Moore T."/>
            <person name="Max S.I."/>
            <person name="Wang J."/>
            <person name="Hsieh F."/>
            <person name="Diatchenko L."/>
            <person name="Marusina K."/>
            <person name="Farmer A.A."/>
            <person name="Rubin G.M."/>
            <person name="Hong L."/>
            <person name="Stapleton M."/>
            <person name="Soares M.B."/>
            <person name="Bonaldo M.F."/>
            <person name="Casavant T.L."/>
            <person name="Scheetz T.E."/>
            <person name="Brownstein M.J."/>
            <person name="Usdin T.B."/>
            <person name="Toshiyuki S."/>
            <person name="Carninci P."/>
            <person name="Prange C."/>
            <person name="Raha S.S."/>
            <person name="Loquellano N.A."/>
            <person name="Peters G.J."/>
            <person name="Abramson R.D."/>
            <person name="Mullahy S.J."/>
            <person name="Bosak S.A."/>
            <person name="McEwan P.J."/>
            <person name="McKernan K.J."/>
            <person name="Malek J.A."/>
            <person name="Gunaratne P.H."/>
            <person name="Richards S."/>
            <person name="Worley K.C."/>
            <person name="Hale S."/>
            <person name="Garcia A.M."/>
            <person name="Gay L.J."/>
            <person name="Hulyk S.W."/>
            <person name="Villalon D.K."/>
            <person name="Muzny D.M."/>
            <person name="Sodergren E.J."/>
            <person name="Lu X."/>
            <person name="Gibbs R.A."/>
            <person name="Fahey J."/>
            <person name="Helton E."/>
            <person name="Ketteman M."/>
            <person name="Madan A."/>
            <person name="Rodrigues S."/>
            <person name="Sanchez A."/>
            <person name="Whiting M."/>
            <person name="Madan A."/>
            <person name="Young A.C."/>
            <person name="Shevchenko Y."/>
            <person name="Bouffard G.G."/>
            <person name="Blakesley R.W."/>
            <person name="Touchman J.W."/>
            <person name="Green E.D."/>
            <person name="Dickson M.C."/>
            <person name="Rodriguez A.C."/>
            <person name="Grimwood J."/>
            <person name="Schmutz J."/>
            <person name="Myers R.M."/>
            <person name="Butterfield Y.S."/>
            <person name="Krzywinski M.I."/>
            <person name="Skalska U."/>
            <person name="Smailus D.E."/>
            <person name="Schnerch A."/>
            <person name="Schein J.E."/>
            <person name="Jones S.J."/>
            <person name="Marra M.A."/>
        </authorList>
    </citation>
    <scope>NUCLEOTIDE SEQUENCE</scope>
</reference>
<protein>
    <recommendedName>
        <fullName evidence="16">tRNA pseudouridine synthase Pus10</fullName>
        <ecNumber evidence="5">5.4.99.25</ecNumber>
    </recommendedName>
    <alternativeName>
        <fullName evidence="19">tRNA pseudouridine 55 synthase</fullName>
    </alternativeName>
    <alternativeName>
        <fullName evidence="17">tRNA pseudouridylate synthase</fullName>
    </alternativeName>
    <alternativeName>
        <fullName evidence="18">tRNA-uridine isomerase</fullName>
    </alternativeName>
</protein>
<feature type="domain" description="Pus10-like C-terminal" evidence="22">
    <location>
        <begin position="279"/>
        <end position="510"/>
    </location>
</feature>
<comment type="catalytic activity">
    <reaction evidence="15">
        <text>uridine(54) in tRNA = pseudouridine(54) in tRNA</text>
        <dbReference type="Rhea" id="RHEA:57876"/>
        <dbReference type="Rhea" id="RHEA-COMP:10193"/>
        <dbReference type="Rhea" id="RHEA-COMP:14141"/>
        <dbReference type="ChEBI" id="CHEBI:65314"/>
        <dbReference type="ChEBI" id="CHEBI:65315"/>
    </reaction>
    <physiologicalReaction direction="left-to-right" evidence="15">
        <dbReference type="Rhea" id="RHEA:57877"/>
    </physiologicalReaction>
</comment>
<evidence type="ECO:0000256" key="5">
    <source>
        <dbReference type="ARBA" id="ARBA00012787"/>
    </source>
</evidence>
<evidence type="ECO:0000256" key="7">
    <source>
        <dbReference type="ARBA" id="ARBA00022694"/>
    </source>
</evidence>
<evidence type="ECO:0000256" key="12">
    <source>
        <dbReference type="ARBA" id="ARBA00023235"/>
    </source>
</evidence>
<evidence type="ECO:0000256" key="13">
    <source>
        <dbReference type="ARBA" id="ARBA00023242"/>
    </source>
</evidence>
<dbReference type="AGR" id="ZFIN:ZDB-GENE-080204-5"/>
<evidence type="ECO:0000256" key="4">
    <source>
        <dbReference type="ARBA" id="ARBA00009652"/>
    </source>
</evidence>
<gene>
    <name evidence="25 26" type="primary">pus10</name>
    <name evidence="23 25" type="ORF">zgc:171472</name>
</gene>
<reference evidence="25" key="3">
    <citation type="journal article" date="2011" name="Brief. Bioinform.">
        <title>Phylogenetic-based propagation of functional annotations within the Gene Ontology consortium.</title>
        <authorList>
            <person name="Gaudet P."/>
            <person name="Livstone M.S."/>
            <person name="Lewis S.E."/>
            <person name="Thomas P.D."/>
        </authorList>
    </citation>
    <scope>NUCLEOTIDE SEQUENCE</scope>
</reference>
<keyword evidence="6" id="KW-0963">Cytoplasm</keyword>
<comment type="similarity">
    <text evidence="4">Belongs to the pseudouridine synthase Pus10 family.</text>
</comment>
<keyword evidence="8" id="KW-0479">Metal-binding</keyword>
<accession>A8KB22</accession>
<evidence type="ECO:0000256" key="1">
    <source>
        <dbReference type="ARBA" id="ARBA00004123"/>
    </source>
</evidence>
<dbReference type="PANTHER" id="PTHR21568:SF0">
    <property type="entry name" value="TRNA PSEUDOURIDINE SYNTHASE PUS10"/>
    <property type="match status" value="1"/>
</dbReference>
<name>A8KB22_DANRE</name>
<evidence type="ECO:0000256" key="11">
    <source>
        <dbReference type="ARBA" id="ARBA00023128"/>
    </source>
</evidence>
<evidence type="ECO:0000313" key="25">
    <source>
        <dbReference type="RefSeq" id="NP_001104659.1"/>
    </source>
</evidence>
<dbReference type="PANTHER" id="PTHR21568">
    <property type="entry name" value="TRNA PSEUDOURIDINE SYNTHASE PUS10"/>
    <property type="match status" value="1"/>
</dbReference>
<keyword evidence="12" id="KW-0413">Isomerase</keyword>
<dbReference type="Gene3D" id="1.10.10.2050">
    <property type="match status" value="1"/>
</dbReference>
<organism evidence="23">
    <name type="scientific">Danio rerio</name>
    <name type="common">Zebrafish</name>
    <name type="synonym">Brachydanio rerio</name>
    <dbReference type="NCBI Taxonomy" id="7955"/>
    <lineage>
        <taxon>Eukaryota</taxon>
        <taxon>Metazoa</taxon>
        <taxon>Chordata</taxon>
        <taxon>Craniata</taxon>
        <taxon>Vertebrata</taxon>
        <taxon>Euteleostomi</taxon>
        <taxon>Actinopterygii</taxon>
        <taxon>Neopterygii</taxon>
        <taxon>Teleostei</taxon>
        <taxon>Ostariophysi</taxon>
        <taxon>Cypriniformes</taxon>
        <taxon>Danionidae</taxon>
        <taxon>Danioninae</taxon>
        <taxon>Danio</taxon>
    </lineage>
</organism>
<feature type="region of interest" description="Disordered" evidence="20">
    <location>
        <begin position="57"/>
        <end position="82"/>
    </location>
</feature>
<dbReference type="Proteomes" id="UP000000437">
    <property type="component" value="Chromosome 1"/>
</dbReference>
<dbReference type="GO" id="GO:0046872">
    <property type="term" value="F:metal ion binding"/>
    <property type="evidence" value="ECO:0007669"/>
    <property type="project" value="UniProtKB-KW"/>
</dbReference>
<dbReference type="KEGG" id="dre:566689"/>
<dbReference type="GO" id="GO:0160148">
    <property type="term" value="F:tRNA pseudouridine(55) synthase activity"/>
    <property type="evidence" value="ECO:0007669"/>
    <property type="project" value="UniProtKB-EC"/>
</dbReference>
<dbReference type="GO" id="GO:0009982">
    <property type="term" value="F:pseudouridine synthase activity"/>
    <property type="evidence" value="ECO:0000318"/>
    <property type="project" value="GO_Central"/>
</dbReference>
<dbReference type="EMBL" id="BC153932">
    <property type="protein sequence ID" value="AAI53933.1"/>
    <property type="molecule type" value="mRNA"/>
</dbReference>
<evidence type="ECO:0000256" key="18">
    <source>
        <dbReference type="ARBA" id="ARBA00079393"/>
    </source>
</evidence>
<feature type="compositionally biased region" description="Basic and acidic residues" evidence="20">
    <location>
        <begin position="57"/>
        <end position="81"/>
    </location>
</feature>
<reference evidence="25" key="6">
    <citation type="submission" date="2025-04" db="UniProtKB">
        <authorList>
            <consortium name="RefSeq"/>
        </authorList>
    </citation>
    <scope>IDENTIFICATION</scope>
</reference>
<keyword evidence="10" id="KW-0175">Coiled coil</keyword>
<reference evidence="25" key="5">
    <citation type="journal article" date="2015" name="Nat. Commun.">
        <title>RFX transcription factors are essential for hearing in mice.</title>
        <authorList>
            <person name="Elkon R."/>
            <person name="Milon B."/>
            <person name="Morrison L."/>
            <person name="Shah M."/>
            <person name="Vijayakumar S."/>
            <person name="Racherla M."/>
            <person name="Leitch C.C."/>
            <person name="Silipino L."/>
            <person name="Hadi S."/>
            <person name="Weiss-Gayet M."/>
            <person name="Barras E."/>
            <person name="Schmid C.D."/>
            <person name="Ait-Lounis A."/>
            <person name="Barnes A."/>
            <person name="Song Y."/>
            <person name="Eisenman D.J."/>
            <person name="Eliyahu E."/>
            <person name="Frolenkov G.I."/>
            <person name="Strome S.E."/>
            <person name="Durand B."/>
            <person name="Zaghloul N.A."/>
            <person name="Jones S.M."/>
            <person name="Reith W."/>
            <person name="Hertzano R."/>
        </authorList>
    </citation>
    <scope>NUCLEOTIDE SEQUENCE</scope>
</reference>
<dbReference type="GeneID" id="566689"/>
<dbReference type="Gene3D" id="3.30.70.2510">
    <property type="match status" value="1"/>
</dbReference>
<dbReference type="NCBIfam" id="TIGR01213">
    <property type="entry name" value="pseudo_Pus10arc"/>
    <property type="match status" value="1"/>
</dbReference>
<dbReference type="FunFam" id="3.30.70.2510:FF:000001">
    <property type="entry name" value="tRNA pseudouridine synthase Pus10"/>
    <property type="match status" value="1"/>
</dbReference>
<evidence type="ECO:0000256" key="20">
    <source>
        <dbReference type="SAM" id="MobiDB-lite"/>
    </source>
</evidence>
<evidence type="ECO:0000256" key="17">
    <source>
        <dbReference type="ARBA" id="ARBA00075270"/>
    </source>
</evidence>
<evidence type="ECO:0000256" key="3">
    <source>
        <dbReference type="ARBA" id="ARBA00004496"/>
    </source>
</evidence>
<proteinExistence type="evidence at protein level"/>
<evidence type="ECO:0000256" key="19">
    <source>
        <dbReference type="ARBA" id="ARBA00083669"/>
    </source>
</evidence>
<dbReference type="InterPro" id="IPR020103">
    <property type="entry name" value="PsdUridine_synth_cat_dom_sf"/>
</dbReference>
<dbReference type="ZFIN" id="ZDB-GENE-080204-5">
    <property type="gene designation" value="pus10"/>
</dbReference>
<dbReference type="Gene3D" id="3.30.70.3190">
    <property type="match status" value="1"/>
</dbReference>
<dbReference type="FunFam" id="1.10.10.2050:FF:000001">
    <property type="entry name" value="putative tRNA pseudouridine synthase Pus10"/>
    <property type="match status" value="1"/>
</dbReference>
<keyword evidence="7" id="KW-0819">tRNA processing</keyword>
<comment type="catalytic activity">
    <reaction evidence="14">
        <text>uridine(55) in tRNA = pseudouridine(55) in tRNA</text>
        <dbReference type="Rhea" id="RHEA:42532"/>
        <dbReference type="Rhea" id="RHEA-COMP:10101"/>
        <dbReference type="Rhea" id="RHEA-COMP:10102"/>
        <dbReference type="ChEBI" id="CHEBI:65314"/>
        <dbReference type="ChEBI" id="CHEBI:65315"/>
        <dbReference type="EC" id="5.4.99.25"/>
    </reaction>
    <physiologicalReaction direction="left-to-right" evidence="14">
        <dbReference type="Rhea" id="RHEA:42533"/>
    </physiologicalReaction>
</comment>
<evidence type="ECO:0000313" key="26">
    <source>
        <dbReference type="ZFIN" id="ZDB-GENE-080204-5"/>
    </source>
</evidence>
<evidence type="ECO:0000259" key="21">
    <source>
        <dbReference type="Pfam" id="PF21237"/>
    </source>
</evidence>
<dbReference type="EC" id="5.4.99.25" evidence="5"/>
<dbReference type="CTD" id="150962"/>
<evidence type="ECO:0000256" key="14">
    <source>
        <dbReference type="ARBA" id="ARBA00051710"/>
    </source>
</evidence>
<keyword evidence="24" id="KW-1185">Reference proteome</keyword>
<keyword evidence="9" id="KW-0862">Zinc</keyword>
<dbReference type="InterPro" id="IPR039894">
    <property type="entry name" value="Pus10-like"/>
</dbReference>
<dbReference type="FunFam" id="3.30.70.3190:FF:000001">
    <property type="entry name" value="tRNA pseudouridine synthase Pus10"/>
    <property type="match status" value="1"/>
</dbReference>
<dbReference type="GO" id="GO:0003723">
    <property type="term" value="F:RNA binding"/>
    <property type="evidence" value="ECO:0007669"/>
    <property type="project" value="InterPro"/>
</dbReference>
<evidence type="ECO:0000259" key="22">
    <source>
        <dbReference type="Pfam" id="PF21238"/>
    </source>
</evidence>
<evidence type="ECO:0000256" key="15">
    <source>
        <dbReference type="ARBA" id="ARBA00052161"/>
    </source>
</evidence>
<keyword evidence="11" id="KW-0496">Mitochondrion</keyword>
<keyword evidence="13" id="KW-0539">Nucleus</keyword>
<dbReference type="OrthoDB" id="271937at2759"/>